<proteinExistence type="predicted"/>
<dbReference type="Proteomes" id="UP000256763">
    <property type="component" value="Unassembled WGS sequence"/>
</dbReference>
<keyword evidence="3" id="KW-1185">Reference proteome</keyword>
<accession>A0A3E0WH49</accession>
<gene>
    <name evidence="2" type="ORF">CAL65_22230</name>
</gene>
<name>A0A3E0WH49_9GAMM</name>
<keyword evidence="1" id="KW-0812">Transmembrane</keyword>
<protein>
    <submittedName>
        <fullName evidence="2">Uncharacterized protein</fullName>
    </submittedName>
</protein>
<sequence length="163" mass="17721">MGGLSILDQLKVTGNGAVEAVSAAGADSGQVEPEKQYFSKSTTLFLVLGVGNLIIGMVMMSLLGIGTVHLVIGGVALVAAYLHRTNALVSFYEGHVTFRKAVILPANRHVRYDSLKEVDGDENTLVIRYEQGGREEVVKYDKSMLDKLALNDIKLQLRRAMSR</sequence>
<keyword evidence="1" id="KW-0472">Membrane</keyword>
<comment type="caution">
    <text evidence="2">The sequence shown here is derived from an EMBL/GenBank/DDBJ whole genome shotgun (WGS) entry which is preliminary data.</text>
</comment>
<organism evidence="2 3">
    <name type="scientific">Alkalilimnicola ehrlichii</name>
    <dbReference type="NCBI Taxonomy" id="351052"/>
    <lineage>
        <taxon>Bacteria</taxon>
        <taxon>Pseudomonadati</taxon>
        <taxon>Pseudomonadota</taxon>
        <taxon>Gammaproteobacteria</taxon>
        <taxon>Chromatiales</taxon>
        <taxon>Ectothiorhodospiraceae</taxon>
        <taxon>Alkalilimnicola</taxon>
    </lineage>
</organism>
<reference evidence="3" key="1">
    <citation type="submission" date="2017-05" db="EMBL/GenBank/DDBJ databases">
        <authorList>
            <person name="Sharma S."/>
            <person name="Sidhu C."/>
            <person name="Pinnaka A.K."/>
        </authorList>
    </citation>
    <scope>NUCLEOTIDE SEQUENCE [LARGE SCALE GENOMIC DNA]</scope>
    <source>
        <strain evidence="3">AK93</strain>
    </source>
</reference>
<keyword evidence="1" id="KW-1133">Transmembrane helix</keyword>
<evidence type="ECO:0000313" key="3">
    <source>
        <dbReference type="Proteomes" id="UP000256763"/>
    </source>
</evidence>
<dbReference type="AlphaFoldDB" id="A0A3E0WH49"/>
<dbReference type="EMBL" id="NFZW01000048">
    <property type="protein sequence ID" value="RFA31563.1"/>
    <property type="molecule type" value="Genomic_DNA"/>
</dbReference>
<feature type="transmembrane region" description="Helical" evidence="1">
    <location>
        <begin position="53"/>
        <end position="82"/>
    </location>
</feature>
<evidence type="ECO:0000313" key="2">
    <source>
        <dbReference type="EMBL" id="RFA31563.1"/>
    </source>
</evidence>
<evidence type="ECO:0000256" key="1">
    <source>
        <dbReference type="SAM" id="Phobius"/>
    </source>
</evidence>